<keyword evidence="5" id="KW-0560">Oxidoreductase</keyword>
<keyword evidence="4" id="KW-0274">FAD</keyword>
<dbReference type="PANTHER" id="PTHR11530">
    <property type="entry name" value="D-AMINO ACID OXIDASE"/>
    <property type="match status" value="1"/>
</dbReference>
<dbReference type="PANTHER" id="PTHR11530:SF11">
    <property type="entry name" value="D-ASPARTATE OXIDASE"/>
    <property type="match status" value="1"/>
</dbReference>
<dbReference type="Gene3D" id="3.30.9.10">
    <property type="entry name" value="D-Amino Acid Oxidase, subunit A, domain 2"/>
    <property type="match status" value="1"/>
</dbReference>
<evidence type="ECO:0000313" key="7">
    <source>
        <dbReference type="EMBL" id="CAK9057602.1"/>
    </source>
</evidence>
<dbReference type="Proteomes" id="UP001642464">
    <property type="component" value="Unassembled WGS sequence"/>
</dbReference>
<protein>
    <submittedName>
        <fullName evidence="7">D-amino-acid oxidase (DAAO) (DAMOX) (DAO)</fullName>
    </submittedName>
</protein>
<comment type="cofactor">
    <cofactor evidence="1">
        <name>FAD</name>
        <dbReference type="ChEBI" id="CHEBI:57692"/>
    </cofactor>
</comment>
<gene>
    <name evidence="7" type="ORF">SCF082_LOCUS30877</name>
</gene>
<evidence type="ECO:0000256" key="5">
    <source>
        <dbReference type="ARBA" id="ARBA00023002"/>
    </source>
</evidence>
<reference evidence="7 8" key="1">
    <citation type="submission" date="2024-02" db="EMBL/GenBank/DDBJ databases">
        <authorList>
            <person name="Chen Y."/>
            <person name="Shah S."/>
            <person name="Dougan E. K."/>
            <person name="Thang M."/>
            <person name="Chan C."/>
        </authorList>
    </citation>
    <scope>NUCLEOTIDE SEQUENCE [LARGE SCALE GENOMIC DNA]</scope>
</reference>
<organism evidence="7 8">
    <name type="scientific">Durusdinium trenchii</name>
    <dbReference type="NCBI Taxonomy" id="1381693"/>
    <lineage>
        <taxon>Eukaryota</taxon>
        <taxon>Sar</taxon>
        <taxon>Alveolata</taxon>
        <taxon>Dinophyceae</taxon>
        <taxon>Suessiales</taxon>
        <taxon>Symbiodiniaceae</taxon>
        <taxon>Durusdinium</taxon>
    </lineage>
</organism>
<dbReference type="InterPro" id="IPR006076">
    <property type="entry name" value="FAD-dep_OxRdtase"/>
</dbReference>
<evidence type="ECO:0000256" key="3">
    <source>
        <dbReference type="ARBA" id="ARBA00022630"/>
    </source>
</evidence>
<feature type="domain" description="FAD dependent oxidoreductase" evidence="6">
    <location>
        <begin position="4"/>
        <end position="360"/>
    </location>
</feature>
<dbReference type="InterPro" id="IPR023209">
    <property type="entry name" value="DAO"/>
</dbReference>
<evidence type="ECO:0000256" key="4">
    <source>
        <dbReference type="ARBA" id="ARBA00022827"/>
    </source>
</evidence>
<evidence type="ECO:0000313" key="8">
    <source>
        <dbReference type="Proteomes" id="UP001642464"/>
    </source>
</evidence>
<evidence type="ECO:0000256" key="2">
    <source>
        <dbReference type="ARBA" id="ARBA00006730"/>
    </source>
</evidence>
<accession>A0ABP0N3V9</accession>
<keyword evidence="3" id="KW-0285">Flavoprotein</keyword>
<evidence type="ECO:0000256" key="1">
    <source>
        <dbReference type="ARBA" id="ARBA00001974"/>
    </source>
</evidence>
<name>A0ABP0N3V9_9DINO</name>
<dbReference type="Gene3D" id="3.40.50.720">
    <property type="entry name" value="NAD(P)-binding Rossmann-like Domain"/>
    <property type="match status" value="1"/>
</dbReference>
<dbReference type="EMBL" id="CAXAMM010025780">
    <property type="protein sequence ID" value="CAK9057602.1"/>
    <property type="molecule type" value="Genomic_DNA"/>
</dbReference>
<dbReference type="Pfam" id="PF01266">
    <property type="entry name" value="DAO"/>
    <property type="match status" value="1"/>
</dbReference>
<sequence>MMEVVVLGGGVIGLTTALQLLRDPRIPSHLQVKVLAKSFEATCSHAAGAWWIPDPSSPASRFAQASESGARYVRWAKETWKEMQDVEHCRMVPGVRLYLPSALQHGELCLEGPNSLQALVQKFQRLDLAGASGAWPGAPVEVVKGFRGLEPPKSGISFETQFTKMDAYLAHLRGELNRSGRCQLLEREVSSLEEVTAAYSNAVAIVNCCGLTAGTLAKDPTMFAARGQTVLVDAPEQTSDQRPVYVLPQGDGTVAVGGCCLPEPRSPDASASRRVPGREGGWQCPELDQQLAEEILRDAQAWCPALRGRPVLRQSVGWRPFRDPAARVERDPEHPKVIHNYGHGDVGVILSWGSAKEVAEILLAMTQSKL</sequence>
<dbReference type="SUPFAM" id="SSF54373">
    <property type="entry name" value="FAD-linked reductases, C-terminal domain"/>
    <property type="match status" value="1"/>
</dbReference>
<keyword evidence="8" id="KW-1185">Reference proteome</keyword>
<evidence type="ECO:0000259" key="6">
    <source>
        <dbReference type="Pfam" id="PF01266"/>
    </source>
</evidence>
<proteinExistence type="inferred from homology"/>
<dbReference type="SUPFAM" id="SSF51971">
    <property type="entry name" value="Nucleotide-binding domain"/>
    <property type="match status" value="1"/>
</dbReference>
<comment type="similarity">
    <text evidence="2">Belongs to the DAMOX/DASOX family.</text>
</comment>
<comment type="caution">
    <text evidence="7">The sequence shown here is derived from an EMBL/GenBank/DDBJ whole genome shotgun (WGS) entry which is preliminary data.</text>
</comment>